<dbReference type="InterPro" id="IPR001254">
    <property type="entry name" value="Trypsin_dom"/>
</dbReference>
<dbReference type="InterPro" id="IPR006315">
    <property type="entry name" value="OM_autotransptr_brl_dom"/>
</dbReference>
<dbReference type="GO" id="GO:0006508">
    <property type="term" value="P:proteolysis"/>
    <property type="evidence" value="ECO:0007669"/>
    <property type="project" value="InterPro"/>
</dbReference>
<dbReference type="InterPro" id="IPR043504">
    <property type="entry name" value="Peptidase_S1_PA_chymotrypsin"/>
</dbReference>
<gene>
    <name evidence="2" type="ORF">EO081_13735</name>
</gene>
<dbReference type="OrthoDB" id="267336at2"/>
<reference evidence="2 3" key="1">
    <citation type="submission" date="2019-01" db="EMBL/GenBank/DDBJ databases">
        <title>Sphingomonas mucosissima sp. nov. and Sphingomonas desiccabilis sp. nov., from biological soil crusts in the Colorado Plateau, USA.</title>
        <authorList>
            <person name="Zhu D."/>
        </authorList>
    </citation>
    <scope>NUCLEOTIDE SEQUENCE [LARGE SCALE GENOMIC DNA]</scope>
    <source>
        <strain evidence="2 3">CP1D</strain>
    </source>
</reference>
<dbReference type="GO" id="GO:0004252">
    <property type="term" value="F:serine-type endopeptidase activity"/>
    <property type="evidence" value="ECO:0007669"/>
    <property type="project" value="InterPro"/>
</dbReference>
<feature type="region of interest" description="Disordered" evidence="1">
    <location>
        <begin position="307"/>
        <end position="332"/>
    </location>
</feature>
<evidence type="ECO:0000256" key="1">
    <source>
        <dbReference type="SAM" id="MobiDB-lite"/>
    </source>
</evidence>
<keyword evidence="3" id="KW-1185">Reference proteome</keyword>
<protein>
    <submittedName>
        <fullName evidence="2">Autotransporter domain-containing protein</fullName>
    </submittedName>
</protein>
<dbReference type="SUPFAM" id="SSF103515">
    <property type="entry name" value="Autotransporter"/>
    <property type="match status" value="1"/>
</dbReference>
<dbReference type="GO" id="GO:0019867">
    <property type="term" value="C:outer membrane"/>
    <property type="evidence" value="ECO:0007669"/>
    <property type="project" value="InterPro"/>
</dbReference>
<sequence>MATSPSGTRPGRSLRAILTATVSLTGLLSLPGAAWAGSDGPAGLSVSELVEAQTLQGGDSTPEGALDPNDVTGVGQLVVDFGFGSSTCTASLINPRTILFAAHCVNTKVNFVLDPATGQYVTVPTGIADPTGYGAGGIALGFGVRADNRPGFSDFTNPASANYHRTALGNMFYNISQVAYHPNSVAIAEATGDLNSTFYQGDIAVATLDTPAAGVPTWAMLFSPLPPPGTISDTDGTGYHVSIGGYGLSGNGVDGAYQQVDYRRRIAENMIGIFGSFDDLDVTFGNDPTGLSQSLYFLDFDDPSRESPNDTNVFKDDARPNEGITAPGDSGGPLILDETFSDQVILGVLSGGSSGGPGFPPGSYGSLSFYQPLFLYWDWIAANNPYHYVNAKGGDGAWEDPNHWVTVLDPSYRVIDAKGNLVNGIPDTPGAGLNPIIAPYGQVCQQSRADDVDLCYDLRTKKFFDHGEEVLDVEPQGSEEALAALRARAEASGDPLVYVPPVASLANGLPGATGFTPDNRDPDVPNGVKGSYFDVTLSLPGTTTLSSDVTVDRFALGNNAARLDIREAGSLTSLMNITQFAGEIIVDGRLASVGDFMLVSGLLRGEGTIAAPYVTNMMGTIAPGGAGTVGTLNIDGNVVLASKSILAIDIGPNGASDTLVIGANDDAGVDGIASVGGQVALLPTPDTRVRYGDTFRILTAEGGVTERFSGVNSFSAILKSAFVYTANAVDVRIDAASYNTVIDPQSPVQRSYATLLDQDRSRSAELVDLYDALDMQTPDRIRASLEGLAPSVETLKTAVGIAATENAAALVSDRLIAISSGNAGGKLTLVGQPVRLAHALNGRSGSASPATATDSVQEVVPANLPDDMSAVLSVGYIDGSAARMTGMGGTDDFSGFSLAAGVEKLVGATSAVGLAVSYTDLDGDSVNGKAKGQHFAGTIYGRFGTGALALDGRATLGRLSSDTSRSQSPLATGTLRSESSATTFSGEVGVSGTLRAGALSLEPRAAFRGEHIGFSDVDETGGVGALGIQRDAFTSLEGRASVTVAFEGNGVRPFATATLVNRFNDPDEVFLADFVDGIGVGAPFALTSWDRSWGELRAGVRAQTGALDFALSGQVTVGRDDVRTSSATGRVAFRF</sequence>
<evidence type="ECO:0000313" key="2">
    <source>
        <dbReference type="EMBL" id="RXZ30265.1"/>
    </source>
</evidence>
<comment type="caution">
    <text evidence="2">The sequence shown here is derived from an EMBL/GenBank/DDBJ whole genome shotgun (WGS) entry which is preliminary data.</text>
</comment>
<dbReference type="InterPro" id="IPR036709">
    <property type="entry name" value="Autotransporte_beta_dom_sf"/>
</dbReference>
<dbReference type="InterPro" id="IPR009003">
    <property type="entry name" value="Peptidase_S1_PA"/>
</dbReference>
<feature type="compositionally biased region" description="Basic and acidic residues" evidence="1">
    <location>
        <begin position="307"/>
        <end position="320"/>
    </location>
</feature>
<dbReference type="PROSITE" id="PS51208">
    <property type="entry name" value="AUTOTRANSPORTER"/>
    <property type="match status" value="1"/>
</dbReference>
<dbReference type="InterPro" id="IPR005546">
    <property type="entry name" value="Autotransporte_beta"/>
</dbReference>
<dbReference type="NCBIfam" id="TIGR01414">
    <property type="entry name" value="autotrans_barl"/>
    <property type="match status" value="1"/>
</dbReference>
<dbReference type="EMBL" id="SDPT01000003">
    <property type="protein sequence ID" value="RXZ30265.1"/>
    <property type="molecule type" value="Genomic_DNA"/>
</dbReference>
<dbReference type="AlphaFoldDB" id="A0A4Q2IQC9"/>
<dbReference type="Gene3D" id="2.40.128.130">
    <property type="entry name" value="Autotransporter beta-domain"/>
    <property type="match status" value="1"/>
</dbReference>
<dbReference type="Pfam" id="PF03797">
    <property type="entry name" value="Autotransporter"/>
    <property type="match status" value="1"/>
</dbReference>
<proteinExistence type="predicted"/>
<dbReference type="Proteomes" id="UP000292347">
    <property type="component" value="Unassembled WGS sequence"/>
</dbReference>
<dbReference type="SMART" id="SM00020">
    <property type="entry name" value="Tryp_SPc"/>
    <property type="match status" value="1"/>
</dbReference>
<name>A0A4Q2IQC9_9SPHN</name>
<dbReference type="SUPFAM" id="SSF50494">
    <property type="entry name" value="Trypsin-like serine proteases"/>
    <property type="match status" value="1"/>
</dbReference>
<organism evidence="2 3">
    <name type="scientific">Sphingomonas desiccabilis</name>
    <dbReference type="NCBI Taxonomy" id="429134"/>
    <lineage>
        <taxon>Bacteria</taxon>
        <taxon>Pseudomonadati</taxon>
        <taxon>Pseudomonadota</taxon>
        <taxon>Alphaproteobacteria</taxon>
        <taxon>Sphingomonadales</taxon>
        <taxon>Sphingomonadaceae</taxon>
        <taxon>Sphingomonas</taxon>
    </lineage>
</organism>
<accession>A0A4Q2IQC9</accession>
<feature type="region of interest" description="Disordered" evidence="1">
    <location>
        <begin position="959"/>
        <end position="978"/>
    </location>
</feature>
<dbReference type="SMART" id="SM00869">
    <property type="entry name" value="Autotransporter"/>
    <property type="match status" value="1"/>
</dbReference>
<evidence type="ECO:0000313" key="3">
    <source>
        <dbReference type="Proteomes" id="UP000292347"/>
    </source>
</evidence>
<dbReference type="PROSITE" id="PS50240">
    <property type="entry name" value="TRYPSIN_DOM"/>
    <property type="match status" value="1"/>
</dbReference>
<dbReference type="Gene3D" id="2.40.10.10">
    <property type="entry name" value="Trypsin-like serine proteases"/>
    <property type="match status" value="1"/>
</dbReference>
<dbReference type="RefSeq" id="WP_129342610.1">
    <property type="nucleotide sequence ID" value="NZ_JACIDD010000003.1"/>
</dbReference>